<evidence type="ECO:0000256" key="3">
    <source>
        <dbReference type="ARBA" id="ARBA00023163"/>
    </source>
</evidence>
<dbReference type="InterPro" id="IPR008920">
    <property type="entry name" value="TF_FadR/GntR_C"/>
</dbReference>
<reference evidence="6 7" key="1">
    <citation type="submission" date="2023-08" db="EMBL/GenBank/DDBJ databases">
        <title>Alcaligenaceae gen. nov., a novel taxon isolated from the sludge of Yixing Pesticide Factory.</title>
        <authorList>
            <person name="Ruan L."/>
        </authorList>
    </citation>
    <scope>NUCLEOTIDE SEQUENCE [LARGE SCALE GENOMIC DNA]</scope>
    <source>
        <strain evidence="6 7">LG-2</strain>
    </source>
</reference>
<keyword evidence="1" id="KW-0805">Transcription regulation</keyword>
<evidence type="ECO:0000256" key="1">
    <source>
        <dbReference type="ARBA" id="ARBA00023015"/>
    </source>
</evidence>
<proteinExistence type="predicted"/>
<dbReference type="InterPro" id="IPR036390">
    <property type="entry name" value="WH_DNA-bd_sf"/>
</dbReference>
<comment type="caution">
    <text evidence="6">The sequence shown here is derived from an EMBL/GenBank/DDBJ whole genome shotgun (WGS) entry which is preliminary data.</text>
</comment>
<evidence type="ECO:0000256" key="2">
    <source>
        <dbReference type="ARBA" id="ARBA00023125"/>
    </source>
</evidence>
<organism evidence="6 7">
    <name type="scientific">Yanghanlia caeni</name>
    <dbReference type="NCBI Taxonomy" id="3064283"/>
    <lineage>
        <taxon>Bacteria</taxon>
        <taxon>Pseudomonadati</taxon>
        <taxon>Pseudomonadota</taxon>
        <taxon>Betaproteobacteria</taxon>
        <taxon>Burkholderiales</taxon>
        <taxon>Alcaligenaceae</taxon>
        <taxon>Yanghanlia</taxon>
    </lineage>
</organism>
<dbReference type="SUPFAM" id="SSF48008">
    <property type="entry name" value="GntR ligand-binding domain-like"/>
    <property type="match status" value="1"/>
</dbReference>
<evidence type="ECO:0000259" key="5">
    <source>
        <dbReference type="PROSITE" id="PS50949"/>
    </source>
</evidence>
<keyword evidence="3" id="KW-0804">Transcription</keyword>
<dbReference type="InterPro" id="IPR000524">
    <property type="entry name" value="Tscrpt_reg_HTH_GntR"/>
</dbReference>
<sequence>MKKDFENVLSVTTPSTEKTEPASAKPGKKASPRSANRAAEVLDALRRRISRYEVTPGSNLREQELAQEFGVPRTLIREVFSALEQRGLIRRVPNHGAIVARLEVSQMFQIYDIREVIEALTVRLATLNADPDSWQPMLEYFEGPMKQYVADENYDAYLAGYEDFRLKILAAADNPALTETVENYWDKTRVLVGRLVILPGRALQGLGEHTEVLRAMRNNDAYKAEELRRESMRNSKAALVKFHKYLVL</sequence>
<dbReference type="Gene3D" id="1.10.10.10">
    <property type="entry name" value="Winged helix-like DNA-binding domain superfamily/Winged helix DNA-binding domain"/>
    <property type="match status" value="1"/>
</dbReference>
<keyword evidence="2" id="KW-0238">DNA-binding</keyword>
<dbReference type="PROSITE" id="PS50949">
    <property type="entry name" value="HTH_GNTR"/>
    <property type="match status" value="1"/>
</dbReference>
<name>A0ABU1D9L9_9BURK</name>
<evidence type="ECO:0000313" key="7">
    <source>
        <dbReference type="Proteomes" id="UP001232156"/>
    </source>
</evidence>
<evidence type="ECO:0000256" key="4">
    <source>
        <dbReference type="SAM" id="MobiDB-lite"/>
    </source>
</evidence>
<dbReference type="PANTHER" id="PTHR43537:SF45">
    <property type="entry name" value="GNTR FAMILY REGULATORY PROTEIN"/>
    <property type="match status" value="1"/>
</dbReference>
<protein>
    <submittedName>
        <fullName evidence="6">GntR family transcriptional regulator</fullName>
    </submittedName>
</protein>
<gene>
    <name evidence="6" type="ORF">Q8947_14315</name>
</gene>
<dbReference type="RefSeq" id="WP_347287687.1">
    <property type="nucleotide sequence ID" value="NZ_JAUZQE010000058.1"/>
</dbReference>
<feature type="region of interest" description="Disordered" evidence="4">
    <location>
        <begin position="1"/>
        <end position="36"/>
    </location>
</feature>
<accession>A0ABU1D9L9</accession>
<keyword evidence="7" id="KW-1185">Reference proteome</keyword>
<dbReference type="Pfam" id="PF00392">
    <property type="entry name" value="GntR"/>
    <property type="match status" value="1"/>
</dbReference>
<dbReference type="EMBL" id="JAUZQE010000058">
    <property type="protein sequence ID" value="MDR4127149.1"/>
    <property type="molecule type" value="Genomic_DNA"/>
</dbReference>
<feature type="domain" description="HTH gntR-type" evidence="5">
    <location>
        <begin position="35"/>
        <end position="102"/>
    </location>
</feature>
<dbReference type="Pfam" id="PF07729">
    <property type="entry name" value="FCD"/>
    <property type="match status" value="1"/>
</dbReference>
<dbReference type="PANTHER" id="PTHR43537">
    <property type="entry name" value="TRANSCRIPTIONAL REGULATOR, GNTR FAMILY"/>
    <property type="match status" value="1"/>
</dbReference>
<dbReference type="SMART" id="SM00895">
    <property type="entry name" value="FCD"/>
    <property type="match status" value="1"/>
</dbReference>
<evidence type="ECO:0000313" key="6">
    <source>
        <dbReference type="EMBL" id="MDR4127149.1"/>
    </source>
</evidence>
<dbReference type="Gene3D" id="1.20.120.530">
    <property type="entry name" value="GntR ligand-binding domain-like"/>
    <property type="match status" value="1"/>
</dbReference>
<dbReference type="InterPro" id="IPR011711">
    <property type="entry name" value="GntR_C"/>
</dbReference>
<dbReference type="SUPFAM" id="SSF46785">
    <property type="entry name" value="Winged helix' DNA-binding domain"/>
    <property type="match status" value="1"/>
</dbReference>
<dbReference type="InterPro" id="IPR036388">
    <property type="entry name" value="WH-like_DNA-bd_sf"/>
</dbReference>
<dbReference type="Proteomes" id="UP001232156">
    <property type="component" value="Unassembled WGS sequence"/>
</dbReference>
<dbReference type="SMART" id="SM00345">
    <property type="entry name" value="HTH_GNTR"/>
    <property type="match status" value="1"/>
</dbReference>